<dbReference type="PANTHER" id="PTHR47495">
    <property type="entry name" value="ALDEHYDE DEHYDROGENASE"/>
    <property type="match status" value="1"/>
</dbReference>
<dbReference type="AlphaFoldDB" id="A0A7V8NS37"/>
<dbReference type="Gene3D" id="3.30.365.10">
    <property type="entry name" value="Aldehyde oxidase/xanthine dehydrogenase, molybdopterin binding domain"/>
    <property type="match status" value="1"/>
</dbReference>
<feature type="domain" description="Aldehyde oxidase/xanthine dehydrogenase a/b hammerhead" evidence="1">
    <location>
        <begin position="209"/>
        <end position="288"/>
    </location>
</feature>
<dbReference type="SUPFAM" id="SSF56003">
    <property type="entry name" value="Molybdenum cofactor-binding domain"/>
    <property type="match status" value="1"/>
</dbReference>
<dbReference type="Gene3D" id="3.90.1170.50">
    <property type="entry name" value="Aldehyde oxidase/xanthine dehydrogenase, a/b hammerhead"/>
    <property type="match status" value="1"/>
</dbReference>
<dbReference type="InterPro" id="IPR000674">
    <property type="entry name" value="Ald_Oxase/Xan_DH_a/b"/>
</dbReference>
<evidence type="ECO:0000313" key="2">
    <source>
        <dbReference type="EMBL" id="MBA0086391.1"/>
    </source>
</evidence>
<feature type="non-terminal residue" evidence="2">
    <location>
        <position position="320"/>
    </location>
</feature>
<dbReference type="InterPro" id="IPR046867">
    <property type="entry name" value="AldOxase/xan_DH_MoCoBD2"/>
</dbReference>
<dbReference type="PANTHER" id="PTHR47495:SF2">
    <property type="entry name" value="ALDEHYDE DEHYDROGENASE"/>
    <property type="match status" value="1"/>
</dbReference>
<keyword evidence="3" id="KW-1185">Reference proteome</keyword>
<dbReference type="InterPro" id="IPR019546">
    <property type="entry name" value="TAT_signal_bac_arc"/>
</dbReference>
<dbReference type="PROSITE" id="PS51318">
    <property type="entry name" value="TAT"/>
    <property type="match status" value="1"/>
</dbReference>
<dbReference type="InterPro" id="IPR037165">
    <property type="entry name" value="AldOxase/xan_DH_Mopterin-bd_sf"/>
</dbReference>
<evidence type="ECO:0000313" key="3">
    <source>
        <dbReference type="Proteomes" id="UP000567293"/>
    </source>
</evidence>
<dbReference type="GO" id="GO:0016491">
    <property type="term" value="F:oxidoreductase activity"/>
    <property type="evidence" value="ECO:0007669"/>
    <property type="project" value="InterPro"/>
</dbReference>
<dbReference type="InterPro" id="IPR006311">
    <property type="entry name" value="TAT_signal"/>
</dbReference>
<dbReference type="NCBIfam" id="TIGR01409">
    <property type="entry name" value="TAT_signal_seq"/>
    <property type="match status" value="1"/>
</dbReference>
<sequence length="320" mass="34415">MATAPLVNRRDFLKKTAAGGTALVVGFHLSPRAFADQAKDQEEKTPNPFDAWVRITPDDRVTLVLGKSEMGQGVWTALPMILAEELSVDWKQVHVEQAPTNPKIYDLGTGGSGSVAGSWLPLRQAGAAAREMLIAAAAKRWEVGTDTCKAKNGFVVHGHPERSFRFGELVVDASKLPVPNLNKVPLKNADDFTIVGRDTHRLDTAAKSSGKAQFGIDSRVPGMLYAVIARCPVFEGKVASFDASKAKTVAGVRNVFEIKTSGRGASTTGGVAVLADNSWAAIEGRKRPDSLVILKQTRPQDSLADLAYVFAPLKHARLDY</sequence>
<name>A0A7V8NS37_9BACT</name>
<dbReference type="EMBL" id="JACDQQ010001491">
    <property type="protein sequence ID" value="MBA0086391.1"/>
    <property type="molecule type" value="Genomic_DNA"/>
</dbReference>
<gene>
    <name evidence="2" type="ORF">HRJ53_15535</name>
</gene>
<organism evidence="2 3">
    <name type="scientific">Candidatus Acidiferrum panamense</name>
    <dbReference type="NCBI Taxonomy" id="2741543"/>
    <lineage>
        <taxon>Bacteria</taxon>
        <taxon>Pseudomonadati</taxon>
        <taxon>Acidobacteriota</taxon>
        <taxon>Terriglobia</taxon>
        <taxon>Candidatus Acidiferrales</taxon>
        <taxon>Candidatus Acidiferrum</taxon>
    </lineage>
</organism>
<protein>
    <submittedName>
        <fullName evidence="2">Xanthine dehydrogenase family protein molybdopterin-binding subunit</fullName>
    </submittedName>
</protein>
<reference evidence="2" key="1">
    <citation type="submission" date="2020-06" db="EMBL/GenBank/DDBJ databases">
        <title>Legume-microbial interactions unlock mineral nutrients during tropical forest succession.</title>
        <authorList>
            <person name="Epihov D.Z."/>
        </authorList>
    </citation>
    <scope>NUCLEOTIDE SEQUENCE [LARGE SCALE GENOMIC DNA]</scope>
    <source>
        <strain evidence="2">Pan2503</strain>
    </source>
</reference>
<proteinExistence type="predicted"/>
<dbReference type="SMART" id="SM01008">
    <property type="entry name" value="Ald_Xan_dh_C"/>
    <property type="match status" value="1"/>
</dbReference>
<comment type="caution">
    <text evidence="2">The sequence shown here is derived from an EMBL/GenBank/DDBJ whole genome shotgun (WGS) entry which is preliminary data.</text>
</comment>
<dbReference type="InterPro" id="IPR052516">
    <property type="entry name" value="N-heterocyclic_Hydroxylase"/>
</dbReference>
<dbReference type="Pfam" id="PF20256">
    <property type="entry name" value="MoCoBD_2"/>
    <property type="match status" value="1"/>
</dbReference>
<evidence type="ECO:0000259" key="1">
    <source>
        <dbReference type="SMART" id="SM01008"/>
    </source>
</evidence>
<accession>A0A7V8NS37</accession>
<dbReference type="Proteomes" id="UP000567293">
    <property type="component" value="Unassembled WGS sequence"/>
</dbReference>